<dbReference type="Proteomes" id="UP000005262">
    <property type="component" value="Chromosome"/>
</dbReference>
<feature type="transmembrane region" description="Helical" evidence="1">
    <location>
        <begin position="59"/>
        <end position="79"/>
    </location>
</feature>
<keyword evidence="3" id="KW-1185">Reference proteome</keyword>
<dbReference type="KEGG" id="dmi:Desmer_3326"/>
<dbReference type="AlphaFoldDB" id="J7IYH5"/>
<keyword evidence="1" id="KW-1133">Transmembrane helix</keyword>
<evidence type="ECO:0000256" key="1">
    <source>
        <dbReference type="SAM" id="Phobius"/>
    </source>
</evidence>
<reference evidence="2 3" key="1">
    <citation type="journal article" date="2012" name="J. Bacteriol.">
        <title>Complete genome sequences of Desulfosporosinus orientis DSM765T, Desulfosporosinus youngiae DSM17734T, Desulfosporosinus meridiei DSM13257T, and Desulfosporosinus acidiphilus DSM22704T.</title>
        <authorList>
            <person name="Pester M."/>
            <person name="Brambilla E."/>
            <person name="Alazard D."/>
            <person name="Rattei T."/>
            <person name="Weinmaier T."/>
            <person name="Han J."/>
            <person name="Lucas S."/>
            <person name="Lapidus A."/>
            <person name="Cheng J.F."/>
            <person name="Goodwin L."/>
            <person name="Pitluck S."/>
            <person name="Peters L."/>
            <person name="Ovchinnikova G."/>
            <person name="Teshima H."/>
            <person name="Detter J.C."/>
            <person name="Han C.S."/>
            <person name="Tapia R."/>
            <person name="Land M.L."/>
            <person name="Hauser L."/>
            <person name="Kyrpides N.C."/>
            <person name="Ivanova N.N."/>
            <person name="Pagani I."/>
            <person name="Huntmann M."/>
            <person name="Wei C.L."/>
            <person name="Davenport K.W."/>
            <person name="Daligault H."/>
            <person name="Chain P.S."/>
            <person name="Chen A."/>
            <person name="Mavromatis K."/>
            <person name="Markowitz V."/>
            <person name="Szeto E."/>
            <person name="Mikhailova N."/>
            <person name="Pati A."/>
            <person name="Wagner M."/>
            <person name="Woyke T."/>
            <person name="Ollivier B."/>
            <person name="Klenk H.P."/>
            <person name="Spring S."/>
            <person name="Loy A."/>
        </authorList>
    </citation>
    <scope>NUCLEOTIDE SEQUENCE [LARGE SCALE GENOMIC DNA]</scope>
    <source>
        <strain evidence="3">ATCC BAA-275 / DSM 13257 / NCIMB 13706 / S10</strain>
    </source>
</reference>
<reference evidence="3" key="2">
    <citation type="submission" date="2012-08" db="EMBL/GenBank/DDBJ databases">
        <title>Finished genome of Desulfosporosinus meridiei DSM 13257.</title>
        <authorList>
            <person name="Huntemann M."/>
            <person name="Wei C.-L."/>
            <person name="Han J."/>
            <person name="Detter J.C."/>
            <person name="Han C."/>
            <person name="Davenport K."/>
            <person name="Daligault H."/>
            <person name="Erkkila T."/>
            <person name="Gu W."/>
            <person name="Munk A.C.C."/>
            <person name="Teshima H."/>
            <person name="Xu Y."/>
            <person name="Chain P."/>
            <person name="Tapia R."/>
            <person name="Chen A."/>
            <person name="Krypides N."/>
            <person name="Mavromatis K."/>
            <person name="Markowitz V."/>
            <person name="Szeto E."/>
            <person name="Ivanova N."/>
            <person name="Mikhailova N."/>
            <person name="Ovchinnikova G."/>
            <person name="Pagani I."/>
            <person name="Pati A."/>
            <person name="Goodwin L."/>
            <person name="Peters L."/>
            <person name="Pitluck S."/>
            <person name="Woyke T."/>
            <person name="Pester M."/>
            <person name="Spring S."/>
            <person name="Ollivier B."/>
            <person name="Rattei T."/>
            <person name="Klenk H.-P."/>
            <person name="Wagner M."/>
            <person name="Loy A."/>
        </authorList>
    </citation>
    <scope>NUCLEOTIDE SEQUENCE [LARGE SCALE GENOMIC DNA]</scope>
    <source>
        <strain evidence="3">ATCC BAA-275 / DSM 13257 / NCIMB 13706 / S10</strain>
    </source>
</reference>
<dbReference type="HOGENOM" id="CLU_2449789_0_0_9"/>
<accession>J7IYH5</accession>
<keyword evidence="1" id="KW-0472">Membrane</keyword>
<protein>
    <submittedName>
        <fullName evidence="2">Uncharacterized protein</fullName>
    </submittedName>
</protein>
<sequence length="89" mass="10031">MYSSLDTKDMGVTKCQLEIIIRSATDTEAEPLKSVLMTEEFTVVLLGMLTMTEYIYNRLVAQEIWAALATVGMVILVLVQELRLVQLPH</sequence>
<evidence type="ECO:0000313" key="3">
    <source>
        <dbReference type="Proteomes" id="UP000005262"/>
    </source>
</evidence>
<gene>
    <name evidence="2" type="ordered locus">Desmer_3326</name>
</gene>
<name>J7IYH5_DESMD</name>
<evidence type="ECO:0000313" key="2">
    <source>
        <dbReference type="EMBL" id="AFQ45199.1"/>
    </source>
</evidence>
<keyword evidence="1" id="KW-0812">Transmembrane</keyword>
<dbReference type="STRING" id="768704.Desmer_3326"/>
<proteinExistence type="predicted"/>
<organism evidence="2 3">
    <name type="scientific">Desulfosporosinus meridiei (strain ATCC BAA-275 / DSM 13257 / KCTC 12902 / NCIMB 13706 / S10)</name>
    <dbReference type="NCBI Taxonomy" id="768704"/>
    <lineage>
        <taxon>Bacteria</taxon>
        <taxon>Bacillati</taxon>
        <taxon>Bacillota</taxon>
        <taxon>Clostridia</taxon>
        <taxon>Eubacteriales</taxon>
        <taxon>Desulfitobacteriaceae</taxon>
        <taxon>Desulfosporosinus</taxon>
    </lineage>
</organism>
<dbReference type="EMBL" id="CP003629">
    <property type="protein sequence ID" value="AFQ45199.1"/>
    <property type="molecule type" value="Genomic_DNA"/>
</dbReference>